<keyword evidence="2" id="KW-1185">Reference proteome</keyword>
<protein>
    <recommendedName>
        <fullName evidence="3">LAGLIDADG homing endonuclease</fullName>
    </recommendedName>
</protein>
<accession>A0AAV4NJ39</accession>
<dbReference type="EMBL" id="BPLR01020902">
    <property type="protein sequence ID" value="GIX83765.1"/>
    <property type="molecule type" value="Genomic_DNA"/>
</dbReference>
<evidence type="ECO:0000313" key="2">
    <source>
        <dbReference type="Proteomes" id="UP001054945"/>
    </source>
</evidence>
<evidence type="ECO:0000313" key="1">
    <source>
        <dbReference type="EMBL" id="GIX83765.1"/>
    </source>
</evidence>
<gene>
    <name evidence="1" type="ORF">CEXT_277741</name>
</gene>
<reference evidence="1 2" key="1">
    <citation type="submission" date="2021-06" db="EMBL/GenBank/DDBJ databases">
        <title>Caerostris extrusa draft genome.</title>
        <authorList>
            <person name="Kono N."/>
            <person name="Arakawa K."/>
        </authorList>
    </citation>
    <scope>NUCLEOTIDE SEQUENCE [LARGE SCALE GENOMIC DNA]</scope>
</reference>
<organism evidence="1 2">
    <name type="scientific">Caerostris extrusa</name>
    <name type="common">Bark spider</name>
    <name type="synonym">Caerostris bankana</name>
    <dbReference type="NCBI Taxonomy" id="172846"/>
    <lineage>
        <taxon>Eukaryota</taxon>
        <taxon>Metazoa</taxon>
        <taxon>Ecdysozoa</taxon>
        <taxon>Arthropoda</taxon>
        <taxon>Chelicerata</taxon>
        <taxon>Arachnida</taxon>
        <taxon>Araneae</taxon>
        <taxon>Araneomorphae</taxon>
        <taxon>Entelegynae</taxon>
        <taxon>Araneoidea</taxon>
        <taxon>Araneidae</taxon>
        <taxon>Caerostris</taxon>
    </lineage>
</organism>
<dbReference type="Proteomes" id="UP001054945">
    <property type="component" value="Unassembled WGS sequence"/>
</dbReference>
<name>A0AAV4NJ39_CAEEX</name>
<evidence type="ECO:0008006" key="3">
    <source>
        <dbReference type="Google" id="ProtNLM"/>
    </source>
</evidence>
<comment type="caution">
    <text evidence="1">The sequence shown here is derived from an EMBL/GenBank/DDBJ whole genome shotgun (WGS) entry which is preliminary data.</text>
</comment>
<dbReference type="AlphaFoldDB" id="A0AAV4NJ39"/>
<sequence>MEELISSVSDSKIINLKPTQLPTYACANPGDRHTEPTQAPNNNDYSIKARTPLLLLLKSNFPFQITTTQICVVLLQQKLLTSTFPIPTRRDGSKQISQKMYLLTFSSPCCGVLFKLYDACSITLGETEFKELDRLKTGINSRQ</sequence>
<proteinExistence type="predicted"/>